<name>A0A540NQ43_MALBA</name>
<organism evidence="1 2">
    <name type="scientific">Malus baccata</name>
    <name type="common">Siberian crab apple</name>
    <name type="synonym">Pyrus baccata</name>
    <dbReference type="NCBI Taxonomy" id="106549"/>
    <lineage>
        <taxon>Eukaryota</taxon>
        <taxon>Viridiplantae</taxon>
        <taxon>Streptophyta</taxon>
        <taxon>Embryophyta</taxon>
        <taxon>Tracheophyta</taxon>
        <taxon>Spermatophyta</taxon>
        <taxon>Magnoliopsida</taxon>
        <taxon>eudicotyledons</taxon>
        <taxon>Gunneridae</taxon>
        <taxon>Pentapetalae</taxon>
        <taxon>rosids</taxon>
        <taxon>fabids</taxon>
        <taxon>Rosales</taxon>
        <taxon>Rosaceae</taxon>
        <taxon>Amygdaloideae</taxon>
        <taxon>Maleae</taxon>
        <taxon>Malus</taxon>
    </lineage>
</organism>
<evidence type="ECO:0000313" key="2">
    <source>
        <dbReference type="Proteomes" id="UP000315295"/>
    </source>
</evidence>
<protein>
    <submittedName>
        <fullName evidence="1">Uncharacterized protein</fullName>
    </submittedName>
</protein>
<accession>A0A540NQ43</accession>
<dbReference type="STRING" id="106549.A0A540NQ43"/>
<dbReference type="Proteomes" id="UP000315295">
    <property type="component" value="Unassembled WGS sequence"/>
</dbReference>
<reference evidence="1 2" key="1">
    <citation type="journal article" date="2019" name="G3 (Bethesda)">
        <title>Sequencing of a Wild Apple (Malus baccata) Genome Unravels the Differences Between Cultivated and Wild Apple Species Regarding Disease Resistance and Cold Tolerance.</title>
        <authorList>
            <person name="Chen X."/>
        </authorList>
    </citation>
    <scope>NUCLEOTIDE SEQUENCE [LARGE SCALE GENOMIC DNA]</scope>
    <source>
        <strain evidence="2">cv. Shandingzi</strain>
        <tissue evidence="1">Leaves</tissue>
    </source>
</reference>
<dbReference type="AlphaFoldDB" id="A0A540NQ43"/>
<comment type="caution">
    <text evidence="1">The sequence shown here is derived from an EMBL/GenBank/DDBJ whole genome shotgun (WGS) entry which is preliminary data.</text>
</comment>
<evidence type="ECO:0000313" key="1">
    <source>
        <dbReference type="EMBL" id="TQE13158.1"/>
    </source>
</evidence>
<sequence>MTGVGTRKNIDVLKLWTKRGNNVVAMYIRNPLAKLTVLHWHGNTADMGQMYELFTVILRQKSRDAEGQVPEVKLAVPGSGQRELTVGGEDNILDEVGMSTA</sequence>
<keyword evidence="2" id="KW-1185">Reference proteome</keyword>
<proteinExistence type="predicted"/>
<gene>
    <name evidence="1" type="ORF">C1H46_001242</name>
</gene>
<dbReference type="EMBL" id="VIEB01000013">
    <property type="protein sequence ID" value="TQE13158.1"/>
    <property type="molecule type" value="Genomic_DNA"/>
</dbReference>